<dbReference type="Proteomes" id="UP001152888">
    <property type="component" value="Unassembled WGS sequence"/>
</dbReference>
<organism evidence="2 3">
    <name type="scientific">Acanthoscelides obtectus</name>
    <name type="common">Bean weevil</name>
    <name type="synonym">Bruchus obtectus</name>
    <dbReference type="NCBI Taxonomy" id="200917"/>
    <lineage>
        <taxon>Eukaryota</taxon>
        <taxon>Metazoa</taxon>
        <taxon>Ecdysozoa</taxon>
        <taxon>Arthropoda</taxon>
        <taxon>Hexapoda</taxon>
        <taxon>Insecta</taxon>
        <taxon>Pterygota</taxon>
        <taxon>Neoptera</taxon>
        <taxon>Endopterygota</taxon>
        <taxon>Coleoptera</taxon>
        <taxon>Polyphaga</taxon>
        <taxon>Cucujiformia</taxon>
        <taxon>Chrysomeloidea</taxon>
        <taxon>Chrysomelidae</taxon>
        <taxon>Bruchinae</taxon>
        <taxon>Bruchini</taxon>
        <taxon>Acanthoscelides</taxon>
    </lineage>
</organism>
<comment type="caution">
    <text evidence="2">The sequence shown here is derived from an EMBL/GenBank/DDBJ whole genome shotgun (WGS) entry which is preliminary data.</text>
</comment>
<feature type="region of interest" description="Disordered" evidence="1">
    <location>
        <begin position="77"/>
        <end position="98"/>
    </location>
</feature>
<sequence>MNVLEKIENLWRQGREIAVSAIPTEDITIQSIENVDISKLVEVHDVHIEFVDLGKEEDTQNMDNQVISNIKLPPKIKVKGRPKGAEQTVIGLKRRRRK</sequence>
<evidence type="ECO:0000313" key="3">
    <source>
        <dbReference type="Proteomes" id="UP001152888"/>
    </source>
</evidence>
<proteinExistence type="predicted"/>
<keyword evidence="3" id="KW-1185">Reference proteome</keyword>
<evidence type="ECO:0000313" key="2">
    <source>
        <dbReference type="EMBL" id="CAH2009422.1"/>
    </source>
</evidence>
<dbReference type="OrthoDB" id="6784470at2759"/>
<reference evidence="2" key="1">
    <citation type="submission" date="2022-03" db="EMBL/GenBank/DDBJ databases">
        <authorList>
            <person name="Sayadi A."/>
        </authorList>
    </citation>
    <scope>NUCLEOTIDE SEQUENCE</scope>
</reference>
<protein>
    <submittedName>
        <fullName evidence="2">Uncharacterized protein</fullName>
    </submittedName>
</protein>
<evidence type="ECO:0000256" key="1">
    <source>
        <dbReference type="SAM" id="MobiDB-lite"/>
    </source>
</evidence>
<accession>A0A9P0M594</accession>
<gene>
    <name evidence="2" type="ORF">ACAOBT_LOCUS30856</name>
</gene>
<dbReference type="AlphaFoldDB" id="A0A9P0M594"/>
<dbReference type="EMBL" id="CAKOFQ010007879">
    <property type="protein sequence ID" value="CAH2009422.1"/>
    <property type="molecule type" value="Genomic_DNA"/>
</dbReference>
<name>A0A9P0M594_ACAOB</name>